<dbReference type="PRINTS" id="PR00081">
    <property type="entry name" value="GDHRDH"/>
</dbReference>
<name>A0A165TIE0_9AGAM</name>
<evidence type="ECO:0000256" key="1">
    <source>
        <dbReference type="ARBA" id="ARBA00023002"/>
    </source>
</evidence>
<proteinExistence type="predicted"/>
<dbReference type="PANTHER" id="PTHR43157:SF31">
    <property type="entry name" value="PHOSPHATIDYLINOSITOL-GLYCAN BIOSYNTHESIS CLASS F PROTEIN"/>
    <property type="match status" value="1"/>
</dbReference>
<dbReference type="SUPFAM" id="SSF51735">
    <property type="entry name" value="NAD(P)-binding Rossmann-fold domains"/>
    <property type="match status" value="1"/>
</dbReference>
<organism evidence="2 3">
    <name type="scientific">Neolentinus lepideus HHB14362 ss-1</name>
    <dbReference type="NCBI Taxonomy" id="1314782"/>
    <lineage>
        <taxon>Eukaryota</taxon>
        <taxon>Fungi</taxon>
        <taxon>Dikarya</taxon>
        <taxon>Basidiomycota</taxon>
        <taxon>Agaricomycotina</taxon>
        <taxon>Agaricomycetes</taxon>
        <taxon>Gloeophyllales</taxon>
        <taxon>Gloeophyllaceae</taxon>
        <taxon>Neolentinus</taxon>
    </lineage>
</organism>
<dbReference type="Gene3D" id="3.40.50.720">
    <property type="entry name" value="NAD(P)-binding Rossmann-like Domain"/>
    <property type="match status" value="1"/>
</dbReference>
<keyword evidence="1" id="KW-0560">Oxidoreductase</keyword>
<dbReference type="Pfam" id="PF00106">
    <property type="entry name" value="adh_short"/>
    <property type="match status" value="1"/>
</dbReference>
<evidence type="ECO:0000313" key="2">
    <source>
        <dbReference type="EMBL" id="KZT26710.1"/>
    </source>
</evidence>
<gene>
    <name evidence="2" type="ORF">NEOLEDRAFT_1131704</name>
</gene>
<sequence>MGKLALLDLIQRQIAGAPKLGVKANLSGKTVVVVGANTGIGLEAAKHFASMNASKVILTCRDEEKGKKAVAEVEKATGLKNAELWLLDLSRFSSVVNFADKFEKEGGRLDILVMNAGIATRKYEDMEGWESTLHVNDLSTALCALLLLPRLLQTSSDFSVQTRLVVVTSEVHFFAAIKEDVRSSPSILKKLNDEKDMDGRYQVSKLIDVFLVRALTARLPPASPLIATAVNPGFCDSELRRHAPDFKPPSIEHEGKKLELVAWTAEEGARQLVWAALGPPNPADIDKARGAYVSDNGITEPSDFVISKEGKVFEDSIWNETIQILNEVTPKVKEIAKQYLSA</sequence>
<dbReference type="STRING" id="1314782.A0A165TIE0"/>
<dbReference type="EMBL" id="KV425565">
    <property type="protein sequence ID" value="KZT26710.1"/>
    <property type="molecule type" value="Genomic_DNA"/>
</dbReference>
<dbReference type="InParanoid" id="A0A165TIE0"/>
<reference evidence="2 3" key="1">
    <citation type="journal article" date="2016" name="Mol. Biol. Evol.">
        <title>Comparative Genomics of Early-Diverging Mushroom-Forming Fungi Provides Insights into the Origins of Lignocellulose Decay Capabilities.</title>
        <authorList>
            <person name="Nagy L.G."/>
            <person name="Riley R."/>
            <person name="Tritt A."/>
            <person name="Adam C."/>
            <person name="Daum C."/>
            <person name="Floudas D."/>
            <person name="Sun H."/>
            <person name="Yadav J.S."/>
            <person name="Pangilinan J."/>
            <person name="Larsson K.H."/>
            <person name="Matsuura K."/>
            <person name="Barry K."/>
            <person name="Labutti K."/>
            <person name="Kuo R."/>
            <person name="Ohm R.A."/>
            <person name="Bhattacharya S.S."/>
            <person name="Shirouzu T."/>
            <person name="Yoshinaga Y."/>
            <person name="Martin F.M."/>
            <person name="Grigoriev I.V."/>
            <person name="Hibbett D.S."/>
        </authorList>
    </citation>
    <scope>NUCLEOTIDE SEQUENCE [LARGE SCALE GENOMIC DNA]</scope>
    <source>
        <strain evidence="2 3">HHB14362 ss-1</strain>
    </source>
</reference>
<accession>A0A165TIE0</accession>
<dbReference type="Proteomes" id="UP000076761">
    <property type="component" value="Unassembled WGS sequence"/>
</dbReference>
<evidence type="ECO:0000313" key="3">
    <source>
        <dbReference type="Proteomes" id="UP000076761"/>
    </source>
</evidence>
<protein>
    <submittedName>
        <fullName evidence="2">NAD(P)-binding protein</fullName>
    </submittedName>
</protein>
<dbReference type="AlphaFoldDB" id="A0A165TIE0"/>
<keyword evidence="3" id="KW-1185">Reference proteome</keyword>
<dbReference type="InterPro" id="IPR036291">
    <property type="entry name" value="NAD(P)-bd_dom_sf"/>
</dbReference>
<dbReference type="GO" id="GO:0016491">
    <property type="term" value="F:oxidoreductase activity"/>
    <property type="evidence" value="ECO:0007669"/>
    <property type="project" value="UniProtKB-KW"/>
</dbReference>
<dbReference type="InterPro" id="IPR002347">
    <property type="entry name" value="SDR_fam"/>
</dbReference>
<dbReference type="OrthoDB" id="542013at2759"/>
<dbReference type="PANTHER" id="PTHR43157">
    <property type="entry name" value="PHOSPHATIDYLINOSITOL-GLYCAN BIOSYNTHESIS CLASS F PROTEIN-RELATED"/>
    <property type="match status" value="1"/>
</dbReference>